<comment type="caution">
    <text evidence="1">The sequence shown here is derived from an EMBL/GenBank/DDBJ whole genome shotgun (WGS) entry which is preliminary data.</text>
</comment>
<gene>
    <name evidence="1" type="ORF">SNE34_01585</name>
</gene>
<sequence>MATYAQRAQSLADALTNWATPQAQIVRLADAIAKLSLIDPATLTLVKKAELVVNHFRGAAISTIKQAENAEIAAAAVAGNSADIEGGLSEG</sequence>
<proteinExistence type="predicted"/>
<organism evidence="1 2">
    <name type="scientific">Novilysobacter erysipheiresistens</name>
    <dbReference type="NCBI Taxonomy" id="1749332"/>
    <lineage>
        <taxon>Bacteria</taxon>
        <taxon>Pseudomonadati</taxon>
        <taxon>Pseudomonadota</taxon>
        <taxon>Gammaproteobacteria</taxon>
        <taxon>Lysobacterales</taxon>
        <taxon>Lysobacteraceae</taxon>
        <taxon>Novilysobacter</taxon>
    </lineage>
</organism>
<reference evidence="1 2" key="1">
    <citation type="journal article" date="2016" name="Int. J. Syst. Evol. Microbiol.">
        <title>Lysobacter erysipheiresistens sp. nov., an antagonist of powdery mildew, isolated from tobacco-cultivated soil.</title>
        <authorList>
            <person name="Xie B."/>
            <person name="Li T."/>
            <person name="Lin X."/>
            <person name="Wang C.J."/>
            <person name="Chen Y.J."/>
            <person name="Liu W.J."/>
            <person name="Zhao Z.W."/>
        </authorList>
    </citation>
    <scope>NUCLEOTIDE SEQUENCE [LARGE SCALE GENOMIC DNA]</scope>
    <source>
        <strain evidence="1 2">RS-LYSO-3</strain>
    </source>
</reference>
<name>A0ABU7YUF0_9GAMM</name>
<accession>A0ABU7YUF0</accession>
<evidence type="ECO:0000313" key="1">
    <source>
        <dbReference type="EMBL" id="MEG3182707.1"/>
    </source>
</evidence>
<protein>
    <submittedName>
        <fullName evidence="1">Uncharacterized protein</fullName>
    </submittedName>
</protein>
<evidence type="ECO:0000313" key="2">
    <source>
        <dbReference type="Proteomes" id="UP001355056"/>
    </source>
</evidence>
<dbReference type="RefSeq" id="WP_332614073.1">
    <property type="nucleotide sequence ID" value="NZ_JAXGFP010000001.1"/>
</dbReference>
<dbReference type="EMBL" id="JAXGFP010000001">
    <property type="protein sequence ID" value="MEG3182707.1"/>
    <property type="molecule type" value="Genomic_DNA"/>
</dbReference>
<keyword evidence="2" id="KW-1185">Reference proteome</keyword>
<dbReference type="Proteomes" id="UP001355056">
    <property type="component" value="Unassembled WGS sequence"/>
</dbReference>